<gene>
    <name evidence="1" type="ORF">CDV31_002600</name>
</gene>
<dbReference type="Proteomes" id="UP000288429">
    <property type="component" value="Unassembled WGS sequence"/>
</dbReference>
<protein>
    <submittedName>
        <fullName evidence="1">Uncharacterized protein</fullName>
    </submittedName>
</protein>
<reference evidence="1 2" key="1">
    <citation type="submission" date="2017-06" db="EMBL/GenBank/DDBJ databases">
        <title>Cmopartive genomic analysis of Ambrosia Fusariam Clade fungi.</title>
        <authorList>
            <person name="Stajich J.E."/>
            <person name="Carrillo J."/>
            <person name="Kijimoto T."/>
            <person name="Eskalen A."/>
            <person name="O'Donnell K."/>
            <person name="Kasson M."/>
        </authorList>
    </citation>
    <scope>NUCLEOTIDE SEQUENCE [LARGE SCALE GENOMIC DNA]</scope>
    <source>
        <strain evidence="1 2">NRRL 20438</strain>
    </source>
</reference>
<name>A0A428UW01_9HYPO</name>
<evidence type="ECO:0000313" key="2">
    <source>
        <dbReference type="Proteomes" id="UP000288429"/>
    </source>
</evidence>
<sequence>MDDSIDDADLGPDSHIYQDDNDMLFFEADESVETDPCLDLEQDHRTPPVFITIHRIRKFILASLGMLPEIHK</sequence>
<evidence type="ECO:0000313" key="1">
    <source>
        <dbReference type="EMBL" id="RSM18465.1"/>
    </source>
</evidence>
<accession>A0A428UW01</accession>
<comment type="caution">
    <text evidence="1">The sequence shown here is derived from an EMBL/GenBank/DDBJ whole genome shotgun (WGS) entry which is preliminary data.</text>
</comment>
<dbReference type="EMBL" id="NIZV01000021">
    <property type="protein sequence ID" value="RSM18465.1"/>
    <property type="molecule type" value="Genomic_DNA"/>
</dbReference>
<keyword evidence="2" id="KW-1185">Reference proteome</keyword>
<organism evidence="1 2">
    <name type="scientific">Fusarium ambrosium</name>
    <dbReference type="NCBI Taxonomy" id="131363"/>
    <lineage>
        <taxon>Eukaryota</taxon>
        <taxon>Fungi</taxon>
        <taxon>Dikarya</taxon>
        <taxon>Ascomycota</taxon>
        <taxon>Pezizomycotina</taxon>
        <taxon>Sordariomycetes</taxon>
        <taxon>Hypocreomycetidae</taxon>
        <taxon>Hypocreales</taxon>
        <taxon>Nectriaceae</taxon>
        <taxon>Fusarium</taxon>
        <taxon>Fusarium solani species complex</taxon>
    </lineage>
</organism>
<proteinExistence type="predicted"/>
<dbReference type="AlphaFoldDB" id="A0A428UW01"/>